<dbReference type="Proteomes" id="UP001249851">
    <property type="component" value="Unassembled WGS sequence"/>
</dbReference>
<keyword evidence="6" id="KW-1015">Disulfide bond</keyword>
<keyword evidence="3 9" id="KW-0812">Transmembrane</keyword>
<reference evidence="12" key="1">
    <citation type="journal article" date="2023" name="G3 (Bethesda)">
        <title>Whole genome assembly and annotation of the endangered Caribbean coral Acropora cervicornis.</title>
        <authorList>
            <person name="Selwyn J.D."/>
            <person name="Vollmer S.V."/>
        </authorList>
    </citation>
    <scope>NUCLEOTIDE SEQUENCE</scope>
    <source>
        <strain evidence="12">K2</strain>
    </source>
</reference>
<evidence type="ECO:0000256" key="9">
    <source>
        <dbReference type="SAM" id="Phobius"/>
    </source>
</evidence>
<dbReference type="Pfam" id="PF08016">
    <property type="entry name" value="PKD_channel"/>
    <property type="match status" value="1"/>
</dbReference>
<keyword evidence="5 9" id="KW-0472">Membrane</keyword>
<reference evidence="12" key="2">
    <citation type="journal article" date="2023" name="Science">
        <title>Genomic signatures of disease resistance in endangered staghorn corals.</title>
        <authorList>
            <person name="Vollmer S.V."/>
            <person name="Selwyn J.D."/>
            <person name="Despard B.A."/>
            <person name="Roesel C.L."/>
        </authorList>
    </citation>
    <scope>NUCLEOTIDE SEQUENCE</scope>
    <source>
        <strain evidence="12">K2</strain>
    </source>
</reference>
<proteinExistence type="inferred from homology"/>
<name>A0AAD9Q3Q2_ACRCE</name>
<dbReference type="Pfam" id="PF20519">
    <property type="entry name" value="Polycystin_dom"/>
    <property type="match status" value="1"/>
</dbReference>
<feature type="transmembrane region" description="Helical" evidence="9">
    <location>
        <begin position="1726"/>
        <end position="1751"/>
    </location>
</feature>
<evidence type="ECO:0000256" key="2">
    <source>
        <dbReference type="ARBA" id="ARBA00007200"/>
    </source>
</evidence>
<dbReference type="Pfam" id="PF00754">
    <property type="entry name" value="F5_F8_type_C"/>
    <property type="match status" value="1"/>
</dbReference>
<comment type="caution">
    <text evidence="12">The sequence shown here is derived from an EMBL/GenBank/DDBJ whole genome shotgun (WGS) entry which is preliminary data.</text>
</comment>
<evidence type="ECO:0000313" key="12">
    <source>
        <dbReference type="EMBL" id="KAK2553776.1"/>
    </source>
</evidence>
<dbReference type="FunFam" id="2.60.220.50:FF:000044">
    <property type="entry name" value="Predicted protein"/>
    <property type="match status" value="1"/>
</dbReference>
<protein>
    <submittedName>
        <fullName evidence="12">Polycystin-2</fullName>
    </submittedName>
</protein>
<dbReference type="InterPro" id="IPR051223">
    <property type="entry name" value="Polycystin"/>
</dbReference>
<comment type="subcellular location">
    <subcellularLocation>
        <location evidence="1">Membrane</location>
        <topology evidence="1">Multi-pass membrane protein</topology>
    </subcellularLocation>
</comment>
<dbReference type="InterPro" id="IPR057244">
    <property type="entry name" value="GAIN_B"/>
</dbReference>
<dbReference type="GO" id="GO:0050982">
    <property type="term" value="P:detection of mechanical stimulus"/>
    <property type="evidence" value="ECO:0007669"/>
    <property type="project" value="TreeGrafter"/>
</dbReference>
<dbReference type="SUPFAM" id="SSF49785">
    <property type="entry name" value="Galactose-binding domain-like"/>
    <property type="match status" value="1"/>
</dbReference>
<dbReference type="InterPro" id="IPR013122">
    <property type="entry name" value="PKD1_2_channel"/>
</dbReference>
<evidence type="ECO:0000256" key="6">
    <source>
        <dbReference type="ARBA" id="ARBA00023157"/>
    </source>
</evidence>
<dbReference type="InterPro" id="IPR002859">
    <property type="entry name" value="PKD/REJ-like"/>
</dbReference>
<dbReference type="PROSITE" id="PS50221">
    <property type="entry name" value="GAIN_B"/>
    <property type="match status" value="1"/>
</dbReference>
<dbReference type="PROSITE" id="PS01286">
    <property type="entry name" value="FA58C_2"/>
    <property type="match status" value="1"/>
</dbReference>
<feature type="domain" description="GAIN-B" evidence="11">
    <location>
        <begin position="1113"/>
        <end position="1272"/>
    </location>
</feature>
<keyword evidence="4 9" id="KW-1133">Transmembrane helix</keyword>
<evidence type="ECO:0000256" key="1">
    <source>
        <dbReference type="ARBA" id="ARBA00004141"/>
    </source>
</evidence>
<dbReference type="InterPro" id="IPR003915">
    <property type="entry name" value="PKD_2"/>
</dbReference>
<dbReference type="SMART" id="SM00231">
    <property type="entry name" value="FA58C"/>
    <property type="match status" value="1"/>
</dbReference>
<evidence type="ECO:0000256" key="3">
    <source>
        <dbReference type="ARBA" id="ARBA00022692"/>
    </source>
</evidence>
<dbReference type="Pfam" id="PF01825">
    <property type="entry name" value="GPS"/>
    <property type="match status" value="1"/>
</dbReference>
<feature type="transmembrane region" description="Helical" evidence="9">
    <location>
        <begin position="1289"/>
        <end position="1309"/>
    </location>
</feature>
<evidence type="ECO:0000256" key="4">
    <source>
        <dbReference type="ARBA" id="ARBA00022989"/>
    </source>
</evidence>
<keyword evidence="7" id="KW-0325">Glycoprotein</keyword>
<comment type="similarity">
    <text evidence="2">Belongs to the polycystin family.</text>
</comment>
<dbReference type="SMART" id="SM00303">
    <property type="entry name" value="GPS"/>
    <property type="match status" value="1"/>
</dbReference>
<feature type="transmembrane region" description="Helical" evidence="9">
    <location>
        <begin position="1539"/>
        <end position="1557"/>
    </location>
</feature>
<dbReference type="InterPro" id="IPR000421">
    <property type="entry name" value="FA58C"/>
</dbReference>
<dbReference type="GO" id="GO:0016020">
    <property type="term" value="C:membrane"/>
    <property type="evidence" value="ECO:0007669"/>
    <property type="project" value="UniProtKB-SubCell"/>
</dbReference>
<keyword evidence="13" id="KW-1185">Reference proteome</keyword>
<dbReference type="GO" id="GO:0005509">
    <property type="term" value="F:calcium ion binding"/>
    <property type="evidence" value="ECO:0007669"/>
    <property type="project" value="InterPro"/>
</dbReference>
<dbReference type="InterPro" id="IPR008979">
    <property type="entry name" value="Galactose-bd-like_sf"/>
</dbReference>
<dbReference type="GO" id="GO:0005262">
    <property type="term" value="F:calcium channel activity"/>
    <property type="evidence" value="ECO:0007669"/>
    <property type="project" value="TreeGrafter"/>
</dbReference>
<sequence length="1942" mass="220438">MTENTIGSEERRAVPPANLQKGGWKRHTMYWECIVILATVCICKANQTCLEDCTHALGMENHTIRDAQIFGRSAYNSDYSMYGAENARLHSSWGHRSDPTLKIKANIIGINLRKEMVITGIATQGYGDPVVAEWVDSFNVIYKDSSGKHQGVKNTQGNLMNFPGNTDSNSVKRNDFPIPVLASAVYILPLKVHNNIGLRLELYGCTSGHYFIVWLMLKKTFYKVEFLDPLSKEFQDAVSVTVNGIDGLLGNTWGFLFARTRQLSPQRSSSFSTLVTAIVEIHCLRSSEQHLLTKLKSLIETKDTAFEPDYLRSQYPNRCSCAPPSVKLRLSKTTKEAEKIWISKLLSKSAYVKDSCPGRENLIYEWRLSRIDQQTGYFGPFMSFPRFKRLRLPLKAIGLGHSYVQCTVEKLGEDTSMAFDYGYIKVVRAPLVAIITDVRQSVGLNSTIELSAEKSFDAEQSSNIHLGLNYTWFCRLEDDKFPLSPKCEVADLSSKPRKSHGGCFAFGSSVHSSKDKVLVVNRAEMVKSNKYVFKLVVSKDTRNASAEYELNVAPQASLFIRCLSNCEHKVTLEDNLELEVRCNGDQCGEVKSYAWKLFQIRRTANTWTVSDVVNVRVNSHMSGRRVIISDILNLRDDSVRNIDYTVRVFAEFDFYNMVTANFSFVVNSPPRGFTSEAGCAISPKEGEAISTDFFISCWGWNDEDIPLTYEFRYQSAYGILLIQSGNLQNLSSKLPIGDSAKDFLLELEVLVGDTLNAFTRKKLFVKVRPPRQSDFSDKFIDQQINYIRGFVKAKDFDKATELSLILMSTVKSFDDGTFDKNAGEILKEMKDIQVKSAVHVTKIAAIVIMATENTNQVSLTSLRSSEILLERSATFLALQFTPESTYERNLAQNVSIILLNGIGCLLRSSSYSARLETKQESYRAVSMKMIELTRSIVKSLSALFHKGRMTVSSNYMDIGIFKEKLGEFRRQNIVVGGASFYFPDFPISVLRKSNERLLLELIAFGDNPYTWHPTSSIVRSKVIDITLRNRLGKEIKIANLSEPVGLKMPMKERTVSSISSKRQEHLFLKPGVIQYHSFVMPSREHLVNLRVTAPAGQRLAIYSGHGFKPNTTNYTSVATLPDFSSCQNNKFDQSFNCTMDPNIVTLFNNGSGLYFVGITFADSRDTPLARIRRSCNDLKKRKKRSCLRVKDPPTNPPPTPKIIVPLYDPLTDVNYTYSLTMTTCLYWSEEEHKWSSRGCKLGPDAVPSKVHCLCNHLTSFGGDFLVVPNKIDFEKVWTEFGRLEESKNYSVLATVFSMLGFYLVCLLFARRADKRDELKVNDAASFWRWMKETFVPGMYNNSWYNGRSFEYNEGFIGNRENFLVGMPRLRQVRIRPDRDCEVMYKERMLGMPRCLPFYSDALQERNSYNIPGWIPMHNSSAVPGIDSLCPKPWQYQTAQELKTEQVRGKMALYGGGGYVANIGYDSDSALKILGDLEKEHWIDDKTAAVLVECTVFEPSNYLFCVFKYLYERNPMGDVYASAKIKTMTVYLPQGSKNQFFYQICQVLLTLVIVAFATNEIGKALREPRAYFKQLWSWVEIMLLSFASSAVYIMVLKDKFTREYVRNVRSNPFDNFSADEIVAYSEIEDYLLASVMLLITVKSLRLARFNPHIFRMQKTLRDSFAPLCSYSVVFGVVIFSFASFGSIAFGSSVVEYSSLIDAILSLLKMLIGEKSSYYQLKVTSESFLGPVFLFVYLAIAVFLLLNVFIAILDKYYTASKEAARKDMDRVTYTEILLYAWRCFQAIMYYLCNFHFFCKDGFKQSGESRYLNSLNGVQVEDCVPRLASIESLEDITISVSVANTMIYEEADAKMSKVGIQLTKLFDECAQEDPVVDDIVQEIIFDSDTEYESESSFSDSELHLRAKCEGFLEGFLLRSSHSSIPSFRSNEPFYKVDQHSLESYV</sequence>
<evidence type="ECO:0000256" key="5">
    <source>
        <dbReference type="ARBA" id="ARBA00023136"/>
    </source>
</evidence>
<dbReference type="PANTHER" id="PTHR10877">
    <property type="entry name" value="POLYCYSTIN FAMILY MEMBER"/>
    <property type="match status" value="1"/>
</dbReference>
<evidence type="ECO:0000259" key="11">
    <source>
        <dbReference type="PROSITE" id="PS50221"/>
    </source>
</evidence>
<dbReference type="InterPro" id="IPR000203">
    <property type="entry name" value="GPS"/>
</dbReference>
<evidence type="ECO:0000256" key="8">
    <source>
        <dbReference type="PIRSR" id="PIRSR603915-2"/>
    </source>
</evidence>
<feature type="transmembrane region" description="Helical" evidence="9">
    <location>
        <begin position="1771"/>
        <end position="1789"/>
    </location>
</feature>
<dbReference type="CDD" id="cd00057">
    <property type="entry name" value="FA58C"/>
    <property type="match status" value="1"/>
</dbReference>
<gene>
    <name evidence="12" type="ORF">P5673_024754</name>
</gene>
<dbReference type="Gene3D" id="2.60.220.50">
    <property type="match status" value="1"/>
</dbReference>
<evidence type="ECO:0000313" key="13">
    <source>
        <dbReference type="Proteomes" id="UP001249851"/>
    </source>
</evidence>
<dbReference type="PROSITE" id="PS50022">
    <property type="entry name" value="FA58C_3"/>
    <property type="match status" value="1"/>
</dbReference>
<dbReference type="PANTHER" id="PTHR10877:SF150">
    <property type="entry name" value="REJ DOMAIN-CONTAINING PROTEIN"/>
    <property type="match status" value="1"/>
</dbReference>
<evidence type="ECO:0000256" key="7">
    <source>
        <dbReference type="ARBA" id="ARBA00023180"/>
    </source>
</evidence>
<feature type="transmembrane region" description="Helical" evidence="9">
    <location>
        <begin position="1577"/>
        <end position="1595"/>
    </location>
</feature>
<dbReference type="Gene3D" id="1.10.287.70">
    <property type="match status" value="1"/>
</dbReference>
<dbReference type="Pfam" id="PF02010">
    <property type="entry name" value="REJ"/>
    <property type="match status" value="1"/>
</dbReference>
<feature type="domain" description="F5/8 type C" evidence="10">
    <location>
        <begin position="53"/>
        <end position="205"/>
    </location>
</feature>
<dbReference type="PRINTS" id="PR01433">
    <property type="entry name" value="POLYCYSTIN2"/>
</dbReference>
<dbReference type="Gene3D" id="2.60.120.260">
    <property type="entry name" value="Galactose-binding domain-like"/>
    <property type="match status" value="1"/>
</dbReference>
<dbReference type="EMBL" id="JARQWQ010000074">
    <property type="protein sequence ID" value="KAK2553776.1"/>
    <property type="molecule type" value="Genomic_DNA"/>
</dbReference>
<feature type="disulfide bond" evidence="8">
    <location>
        <begin position="1380"/>
        <end position="1394"/>
    </location>
</feature>
<organism evidence="12 13">
    <name type="scientific">Acropora cervicornis</name>
    <name type="common">Staghorn coral</name>
    <dbReference type="NCBI Taxonomy" id="6130"/>
    <lineage>
        <taxon>Eukaryota</taxon>
        <taxon>Metazoa</taxon>
        <taxon>Cnidaria</taxon>
        <taxon>Anthozoa</taxon>
        <taxon>Hexacorallia</taxon>
        <taxon>Scleractinia</taxon>
        <taxon>Astrocoeniina</taxon>
        <taxon>Acroporidae</taxon>
        <taxon>Acropora</taxon>
    </lineage>
</organism>
<dbReference type="InterPro" id="IPR046791">
    <property type="entry name" value="Polycystin_dom"/>
</dbReference>
<dbReference type="InterPro" id="IPR046338">
    <property type="entry name" value="GAIN_dom_sf"/>
</dbReference>
<feature type="transmembrane region" description="Helical" evidence="9">
    <location>
        <begin position="1663"/>
        <end position="1688"/>
    </location>
</feature>
<evidence type="ECO:0000259" key="10">
    <source>
        <dbReference type="PROSITE" id="PS50022"/>
    </source>
</evidence>
<accession>A0AAD9Q3Q2</accession>